<sequence length="353" mass="40345">MDQIAAVRAAILKLLRQISIYEETLREFEAVRKQKDELEGAYLEERRLFEEKVTALHADIAKTEESLKDELKKRDTLNSDLSERADAMENNLTRERSENFRLQKELGRLSKELNQIKSGNKEEVEGLMKQLEDYCLERQALVDAREKAEIAARVERTKQCPGCLDLRKGLSGLKDEIFKKDLDLGNADFRIGELTKQTELMQEESNRKGADLDKLRAAVAALEGERREARAKQEKMVREYAAALRDLEGLRVQAEAENREFAIQLDAEDQVRKSAEKASRPPENRSLFERNEFEDLHLRTNELLQSASVNGGLRSSASRQSQAGESDFRNGAGNGSGYHYQNQQPLVRPQQQH</sequence>
<feature type="compositionally biased region" description="Low complexity" evidence="2">
    <location>
        <begin position="341"/>
        <end position="353"/>
    </location>
</feature>
<evidence type="ECO:0000313" key="5">
    <source>
        <dbReference type="EMBL" id="CAE0632182.1"/>
    </source>
</evidence>
<feature type="region of interest" description="Disordered" evidence="2">
    <location>
        <begin position="269"/>
        <end position="290"/>
    </location>
</feature>
<evidence type="ECO:0000313" key="4">
    <source>
        <dbReference type="EMBL" id="CAE0632181.1"/>
    </source>
</evidence>
<name>A0A6V1QL89_HETAK</name>
<proteinExistence type="predicted"/>
<dbReference type="EMBL" id="HBIU01023439">
    <property type="protein sequence ID" value="CAE0632182.1"/>
    <property type="molecule type" value="Transcribed_RNA"/>
</dbReference>
<evidence type="ECO:0000256" key="1">
    <source>
        <dbReference type="SAM" id="Coils"/>
    </source>
</evidence>
<reference evidence="3" key="1">
    <citation type="submission" date="2021-01" db="EMBL/GenBank/DDBJ databases">
        <authorList>
            <person name="Corre E."/>
            <person name="Pelletier E."/>
            <person name="Niang G."/>
            <person name="Scheremetjew M."/>
            <person name="Finn R."/>
            <person name="Kale V."/>
            <person name="Holt S."/>
            <person name="Cochrane G."/>
            <person name="Meng A."/>
            <person name="Brown T."/>
            <person name="Cohen L."/>
        </authorList>
    </citation>
    <scope>NUCLEOTIDE SEQUENCE</scope>
    <source>
        <strain evidence="3">CCMP3107</strain>
    </source>
</reference>
<dbReference type="AlphaFoldDB" id="A0A6V1QL89"/>
<organism evidence="3">
    <name type="scientific">Heterosigma akashiwo</name>
    <name type="common">Chromophytic alga</name>
    <name type="synonym">Heterosigma carterae</name>
    <dbReference type="NCBI Taxonomy" id="2829"/>
    <lineage>
        <taxon>Eukaryota</taxon>
        <taxon>Sar</taxon>
        <taxon>Stramenopiles</taxon>
        <taxon>Ochrophyta</taxon>
        <taxon>Raphidophyceae</taxon>
        <taxon>Chattonellales</taxon>
        <taxon>Chattonellaceae</taxon>
        <taxon>Heterosigma</taxon>
    </lineage>
</organism>
<accession>A0A6V1QL89</accession>
<evidence type="ECO:0000313" key="3">
    <source>
        <dbReference type="EMBL" id="CAE0632180.1"/>
    </source>
</evidence>
<dbReference type="EMBL" id="HBIU01023438">
    <property type="protein sequence ID" value="CAE0632181.1"/>
    <property type="molecule type" value="Transcribed_RNA"/>
</dbReference>
<evidence type="ECO:0000256" key="2">
    <source>
        <dbReference type="SAM" id="MobiDB-lite"/>
    </source>
</evidence>
<protein>
    <submittedName>
        <fullName evidence="3">Uncharacterized protein</fullName>
    </submittedName>
</protein>
<keyword evidence="1" id="KW-0175">Coiled coil</keyword>
<feature type="compositionally biased region" description="Polar residues" evidence="2">
    <location>
        <begin position="307"/>
        <end position="324"/>
    </location>
</feature>
<dbReference type="EMBL" id="HBIU01023437">
    <property type="protein sequence ID" value="CAE0632180.1"/>
    <property type="molecule type" value="Transcribed_RNA"/>
</dbReference>
<feature type="coiled-coil region" evidence="1">
    <location>
        <begin position="212"/>
        <end position="264"/>
    </location>
</feature>
<feature type="region of interest" description="Disordered" evidence="2">
    <location>
        <begin position="307"/>
        <end position="353"/>
    </location>
</feature>
<gene>
    <name evidence="3" type="ORF">HAKA00212_LOCUS10885</name>
    <name evidence="4" type="ORF">HAKA00212_LOCUS10886</name>
    <name evidence="5" type="ORF">HAKA00212_LOCUS10887</name>
</gene>
<feature type="coiled-coil region" evidence="1">
    <location>
        <begin position="21"/>
        <end position="105"/>
    </location>
</feature>